<proteinExistence type="predicted"/>
<dbReference type="EMBL" id="CAXDID020000189">
    <property type="protein sequence ID" value="CAL6051675.1"/>
    <property type="molecule type" value="Genomic_DNA"/>
</dbReference>
<organism evidence="1">
    <name type="scientific">Hexamita inflata</name>
    <dbReference type="NCBI Taxonomy" id="28002"/>
    <lineage>
        <taxon>Eukaryota</taxon>
        <taxon>Metamonada</taxon>
        <taxon>Diplomonadida</taxon>
        <taxon>Hexamitidae</taxon>
        <taxon>Hexamitinae</taxon>
        <taxon>Hexamita</taxon>
    </lineage>
</organism>
<evidence type="ECO:0000313" key="2">
    <source>
        <dbReference type="EMBL" id="CAL6051675.1"/>
    </source>
</evidence>
<sequence>MKTIVVLFHPNPENSIRNRQIQEQIQQLHNVTYHTISSTIDAQTEQALLKQFDRIVFQSERILYKNKRNLLKFWECIAELCRFQLEDPFIWFEMQKKFKLNDLKKQLAK</sequence>
<gene>
    <name evidence="2" type="ORF">HINF_LOCUS44483</name>
    <name evidence="1" type="ORF">HINF_LOCUS55445</name>
</gene>
<dbReference type="AlphaFoldDB" id="A0AA86R077"/>
<comment type="caution">
    <text evidence="1">The sequence shown here is derived from an EMBL/GenBank/DDBJ whole genome shotgun (WGS) entry which is preliminary data.</text>
</comment>
<keyword evidence="3" id="KW-1185">Reference proteome</keyword>
<reference evidence="1" key="1">
    <citation type="submission" date="2023-06" db="EMBL/GenBank/DDBJ databases">
        <authorList>
            <person name="Kurt Z."/>
        </authorList>
    </citation>
    <scope>NUCLEOTIDE SEQUENCE</scope>
</reference>
<name>A0AA86R077_9EUKA</name>
<dbReference type="InterPro" id="IPR029039">
    <property type="entry name" value="Flavoprotein-like_sf"/>
</dbReference>
<dbReference type="Gene3D" id="3.40.50.360">
    <property type="match status" value="1"/>
</dbReference>
<protein>
    <submittedName>
        <fullName evidence="1">Glutathione-regulated potassium-efflux system ancillary protein</fullName>
    </submittedName>
    <submittedName>
        <fullName evidence="2">Glutathione-regulated_potassium-efflux system ancillary protein</fullName>
    </submittedName>
</protein>
<reference evidence="2 3" key="2">
    <citation type="submission" date="2024-07" db="EMBL/GenBank/DDBJ databases">
        <authorList>
            <person name="Akdeniz Z."/>
        </authorList>
    </citation>
    <scope>NUCLEOTIDE SEQUENCE [LARGE SCALE GENOMIC DNA]</scope>
</reference>
<evidence type="ECO:0000313" key="1">
    <source>
        <dbReference type="EMBL" id="CAI9967800.1"/>
    </source>
</evidence>
<dbReference type="SUPFAM" id="SSF52218">
    <property type="entry name" value="Flavoproteins"/>
    <property type="match status" value="1"/>
</dbReference>
<evidence type="ECO:0000313" key="3">
    <source>
        <dbReference type="Proteomes" id="UP001642409"/>
    </source>
</evidence>
<accession>A0AA86R077</accession>
<dbReference type="Proteomes" id="UP001642409">
    <property type="component" value="Unassembled WGS sequence"/>
</dbReference>
<dbReference type="EMBL" id="CATOUU010001030">
    <property type="protein sequence ID" value="CAI9967800.1"/>
    <property type="molecule type" value="Genomic_DNA"/>
</dbReference>